<dbReference type="Pfam" id="PF01497">
    <property type="entry name" value="Peripla_BP_2"/>
    <property type="match status" value="1"/>
</dbReference>
<dbReference type="SUPFAM" id="SSF53807">
    <property type="entry name" value="Helical backbone' metal receptor"/>
    <property type="match status" value="1"/>
</dbReference>
<organism evidence="4 5">
    <name type="scientific">Dehalobacter restrictus</name>
    <dbReference type="NCBI Taxonomy" id="55583"/>
    <lineage>
        <taxon>Bacteria</taxon>
        <taxon>Bacillati</taxon>
        <taxon>Bacillota</taxon>
        <taxon>Clostridia</taxon>
        <taxon>Eubacteriales</taxon>
        <taxon>Desulfitobacteriaceae</taxon>
        <taxon>Dehalobacter</taxon>
    </lineage>
</organism>
<dbReference type="AlphaFoldDB" id="A0A857DM71"/>
<dbReference type="PROSITE" id="PS50983">
    <property type="entry name" value="FE_B12_PBP"/>
    <property type="match status" value="1"/>
</dbReference>
<dbReference type="GO" id="GO:0071281">
    <property type="term" value="P:cellular response to iron ion"/>
    <property type="evidence" value="ECO:0007669"/>
    <property type="project" value="TreeGrafter"/>
</dbReference>
<evidence type="ECO:0000256" key="1">
    <source>
        <dbReference type="ARBA" id="ARBA00008814"/>
    </source>
</evidence>
<evidence type="ECO:0000256" key="2">
    <source>
        <dbReference type="ARBA" id="ARBA00022729"/>
    </source>
</evidence>
<dbReference type="EMBL" id="CP046996">
    <property type="protein sequence ID" value="QHA01499.1"/>
    <property type="molecule type" value="Genomic_DNA"/>
</dbReference>
<dbReference type="InterPro" id="IPR050902">
    <property type="entry name" value="ABC_Transporter_SBP"/>
</dbReference>
<dbReference type="PROSITE" id="PS51257">
    <property type="entry name" value="PROKAR_LIPOPROTEIN"/>
    <property type="match status" value="1"/>
</dbReference>
<accession>A0A857DM71</accession>
<reference evidence="4 5" key="1">
    <citation type="submission" date="2019-12" db="EMBL/GenBank/DDBJ databases">
        <title>Sequence classification of anaerobic respiratory reductive dehalogenases: First we see many, then we see few.</title>
        <authorList>
            <person name="Molenda O."/>
            <person name="Puentes Jacome L.A."/>
            <person name="Cao X."/>
            <person name="Nesbo C.L."/>
            <person name="Tang S."/>
            <person name="Morson N."/>
            <person name="Patron J."/>
            <person name="Lomheim L."/>
            <person name="Wishart D.S."/>
            <person name="Edwards E.A."/>
        </authorList>
    </citation>
    <scope>NUCLEOTIDE SEQUENCE [LARGE SCALE GENOMIC DNA]</scope>
    <source>
        <strain evidence="4 5">12DCA</strain>
    </source>
</reference>
<dbReference type="CDD" id="cd01144">
    <property type="entry name" value="BtuF"/>
    <property type="match status" value="1"/>
</dbReference>
<dbReference type="InterPro" id="IPR054828">
    <property type="entry name" value="Vit_B12_bind_prot"/>
</dbReference>
<comment type="similarity">
    <text evidence="1">Belongs to the bacterial solute-binding protein 8 family.</text>
</comment>
<dbReference type="RefSeq" id="WP_158208530.1">
    <property type="nucleotide sequence ID" value="NZ_CP046996.1"/>
</dbReference>
<name>A0A857DM71_9FIRM</name>
<dbReference type="Proteomes" id="UP000430508">
    <property type="component" value="Chromosome"/>
</dbReference>
<keyword evidence="2" id="KW-0732">Signal</keyword>
<gene>
    <name evidence="4" type="ORF">GQ588_13030</name>
</gene>
<dbReference type="PANTHER" id="PTHR30535">
    <property type="entry name" value="VITAMIN B12-BINDING PROTEIN"/>
    <property type="match status" value="1"/>
</dbReference>
<evidence type="ECO:0000313" key="5">
    <source>
        <dbReference type="Proteomes" id="UP000430508"/>
    </source>
</evidence>
<dbReference type="PANTHER" id="PTHR30535:SF34">
    <property type="entry name" value="MOLYBDATE-BINDING PROTEIN MOLA"/>
    <property type="match status" value="1"/>
</dbReference>
<protein>
    <submittedName>
        <fullName evidence="4">ABC transporter substrate-binding protein</fullName>
    </submittedName>
</protein>
<dbReference type="Gene3D" id="3.40.50.1980">
    <property type="entry name" value="Nitrogenase molybdenum iron protein domain"/>
    <property type="match status" value="2"/>
</dbReference>
<dbReference type="NCBIfam" id="NF038402">
    <property type="entry name" value="TroA_like"/>
    <property type="match status" value="1"/>
</dbReference>
<dbReference type="InterPro" id="IPR002491">
    <property type="entry name" value="ABC_transptr_periplasmic_BD"/>
</dbReference>
<proteinExistence type="inferred from homology"/>
<evidence type="ECO:0000259" key="3">
    <source>
        <dbReference type="PROSITE" id="PS50983"/>
    </source>
</evidence>
<sequence>MKKKPIALLLILPLVLTLALGLATGCSTQNEQALKGKTFTDTMGRQITLDAYPQKIISLAPAITEILFAIGLDQEIIGVTDYCDYPEQALTKEKMGGFKNPNLETIVAAEPDMVFIAAGVQEDVIKKLEDLKVTVVVLDADTIDQVISNIELAGSLTGKEAEAKKVAADMRTRMTNITSKLKDVAKPTVFVEIWDDPLMSAGSTSFVNNLIEVAGGLNIAAGNTEKFYNYSMESLLQADPDYYIINTHAHTPADIQNRTGYEVLSAVKNNKVYAVDDNLISRSGPRVIDGLEQIAKIIHPEIFGN</sequence>
<evidence type="ECO:0000313" key="4">
    <source>
        <dbReference type="EMBL" id="QHA01499.1"/>
    </source>
</evidence>
<feature type="domain" description="Fe/B12 periplasmic-binding" evidence="3">
    <location>
        <begin position="55"/>
        <end position="302"/>
    </location>
</feature>